<name>A0AAR2J6Q1_PYGNA</name>
<dbReference type="InterPro" id="IPR006916">
    <property type="entry name" value="POPDC1-3"/>
</dbReference>
<dbReference type="GO" id="GO:0042391">
    <property type="term" value="P:regulation of membrane potential"/>
    <property type="evidence" value="ECO:0007669"/>
    <property type="project" value="TreeGrafter"/>
</dbReference>
<keyword evidence="2 6" id="KW-0812">Transmembrane</keyword>
<evidence type="ECO:0000256" key="2">
    <source>
        <dbReference type="ARBA" id="ARBA00022692"/>
    </source>
</evidence>
<feature type="region of interest" description="Disordered" evidence="5">
    <location>
        <begin position="314"/>
        <end position="336"/>
    </location>
</feature>
<dbReference type="Proteomes" id="UP001501920">
    <property type="component" value="Chromosome 3"/>
</dbReference>
<evidence type="ECO:0000256" key="5">
    <source>
        <dbReference type="SAM" id="MobiDB-lite"/>
    </source>
</evidence>
<keyword evidence="4 6" id="KW-0472">Membrane</keyword>
<evidence type="ECO:0000313" key="9">
    <source>
        <dbReference type="Proteomes" id="UP001501920"/>
    </source>
</evidence>
<dbReference type="AlphaFoldDB" id="A0AAR2J6Q1"/>
<dbReference type="InterPro" id="IPR055272">
    <property type="entry name" value="POPDC1-3_dom"/>
</dbReference>
<dbReference type="GO" id="GO:0051146">
    <property type="term" value="P:striated muscle cell differentiation"/>
    <property type="evidence" value="ECO:0007669"/>
    <property type="project" value="TreeGrafter"/>
</dbReference>
<dbReference type="GO" id="GO:0007519">
    <property type="term" value="P:skeletal muscle tissue development"/>
    <property type="evidence" value="ECO:0007669"/>
    <property type="project" value="TreeGrafter"/>
</dbReference>
<evidence type="ECO:0000256" key="6">
    <source>
        <dbReference type="SAM" id="Phobius"/>
    </source>
</evidence>
<reference evidence="8" key="3">
    <citation type="submission" date="2025-09" db="UniProtKB">
        <authorList>
            <consortium name="Ensembl"/>
        </authorList>
    </citation>
    <scope>IDENTIFICATION</scope>
</reference>
<organism evidence="8 9">
    <name type="scientific">Pygocentrus nattereri</name>
    <name type="common">Red-bellied piranha</name>
    <dbReference type="NCBI Taxonomy" id="42514"/>
    <lineage>
        <taxon>Eukaryota</taxon>
        <taxon>Metazoa</taxon>
        <taxon>Chordata</taxon>
        <taxon>Craniata</taxon>
        <taxon>Vertebrata</taxon>
        <taxon>Euteleostomi</taxon>
        <taxon>Actinopterygii</taxon>
        <taxon>Neopterygii</taxon>
        <taxon>Teleostei</taxon>
        <taxon>Ostariophysi</taxon>
        <taxon>Characiformes</taxon>
        <taxon>Characoidei</taxon>
        <taxon>Pygocentrus</taxon>
    </lineage>
</organism>
<evidence type="ECO:0000256" key="3">
    <source>
        <dbReference type="ARBA" id="ARBA00022989"/>
    </source>
</evidence>
<feature type="transmembrane region" description="Helical" evidence="6">
    <location>
        <begin position="31"/>
        <end position="47"/>
    </location>
</feature>
<comment type="subcellular location">
    <subcellularLocation>
        <location evidence="1">Membrane</location>
        <topology evidence="1">Multi-pass membrane protein</topology>
    </subcellularLocation>
</comment>
<dbReference type="PANTHER" id="PTHR12101">
    <property type="entry name" value="POPEYE DOMAIN CONTAINING PROTEIN"/>
    <property type="match status" value="1"/>
</dbReference>
<dbReference type="GO" id="GO:0030552">
    <property type="term" value="F:cAMP binding"/>
    <property type="evidence" value="ECO:0007669"/>
    <property type="project" value="TreeGrafter"/>
</dbReference>
<reference evidence="8" key="2">
    <citation type="submission" date="2025-08" db="UniProtKB">
        <authorList>
            <consortium name="Ensembl"/>
        </authorList>
    </citation>
    <scope>IDENTIFICATION</scope>
</reference>
<dbReference type="Pfam" id="PF04831">
    <property type="entry name" value="POPDC1-3"/>
    <property type="match status" value="1"/>
</dbReference>
<dbReference type="GO" id="GO:0042383">
    <property type="term" value="C:sarcolemma"/>
    <property type="evidence" value="ECO:0007669"/>
    <property type="project" value="TreeGrafter"/>
</dbReference>
<keyword evidence="9" id="KW-1185">Reference proteome</keyword>
<accession>A0AAR2J6Q1</accession>
<dbReference type="GeneTree" id="ENSGT00390000002563"/>
<feature type="domain" description="POPDC1-3" evidence="7">
    <location>
        <begin position="29"/>
        <end position="285"/>
    </location>
</feature>
<reference evidence="8 9" key="1">
    <citation type="submission" date="2020-10" db="EMBL/GenBank/DDBJ databases">
        <title>Pygocentrus nattereri (red-bellied piranha) genome, fPygNat1, primary haplotype.</title>
        <authorList>
            <person name="Myers G."/>
            <person name="Meyer A."/>
            <person name="Karagic N."/>
            <person name="Pippel M."/>
            <person name="Winkler S."/>
            <person name="Tracey A."/>
            <person name="Wood J."/>
            <person name="Formenti G."/>
            <person name="Howe K."/>
            <person name="Fedrigo O."/>
            <person name="Jarvis E.D."/>
        </authorList>
    </citation>
    <scope>NUCLEOTIDE SEQUENCE [LARGE SCALE GENOMIC DNA]</scope>
</reference>
<dbReference type="GO" id="GO:0007507">
    <property type="term" value="P:heart development"/>
    <property type="evidence" value="ECO:0007669"/>
    <property type="project" value="TreeGrafter"/>
</dbReference>
<gene>
    <name evidence="8" type="primary">POPDC3</name>
</gene>
<evidence type="ECO:0000259" key="7">
    <source>
        <dbReference type="Pfam" id="PF04831"/>
    </source>
</evidence>
<evidence type="ECO:0000256" key="1">
    <source>
        <dbReference type="ARBA" id="ARBA00004141"/>
    </source>
</evidence>
<evidence type="ECO:0000313" key="8">
    <source>
        <dbReference type="Ensembl" id="ENSPNAP00000045909.1"/>
    </source>
</evidence>
<proteinExistence type="predicted"/>
<keyword evidence="3 6" id="KW-1133">Transmembrane helix</keyword>
<evidence type="ECO:0000256" key="4">
    <source>
        <dbReference type="ARBA" id="ARBA00023136"/>
    </source>
</evidence>
<dbReference type="Ensembl" id="ENSPNAT00000071269.1">
    <property type="protein sequence ID" value="ENSPNAP00000045909.1"/>
    <property type="gene ID" value="ENSPNAG00000016050.2"/>
</dbReference>
<sequence>MTMDPPSLSGRANYSVSDQPLCSEWQKAPEGAVFHLAHILLVLGFMGGSGFYGLLYMFSFLALGFLCCCLHGWSEPCAPDASAWPCALSVLCVAQALHVAHRARSVAFGGELQELYARMFNKLGVSLTHYGEIVACCEGQIQTMEKDHFFSIEGKTPIDKLSVLLSGRVRVSVNGEFLHYIHPFQFLDSPEWDSLRPSEDGVFQVCCHQRFHSYILCDLSCWMPKISFLFFSLLQVTLRADSRCRYVTWRRKKLYLLFAQHRYIARIFALLVRNDIADKLFSLNTAALDGRGFRYDLRLPSFCHGPHLERTGAIPPLRPSRNRNKRVITKPVDSKS</sequence>
<dbReference type="PANTHER" id="PTHR12101:SF18">
    <property type="entry name" value="POPEYE DOMAIN-CONTAINING PROTEIN 3"/>
    <property type="match status" value="1"/>
</dbReference>
<protein>
    <recommendedName>
        <fullName evidence="7">POPDC1-3 domain-containing protein</fullName>
    </recommendedName>
</protein>